<dbReference type="STRING" id="946122.A0A0C2SZJ3"/>
<dbReference type="InParanoid" id="A0A0C2SZJ3"/>
<accession>A0A0C2SZJ3</accession>
<keyword evidence="2" id="KW-1185">Reference proteome</keyword>
<gene>
    <name evidence="1" type="ORF">M378DRAFT_158108</name>
</gene>
<dbReference type="PANTHER" id="PTHR42100">
    <property type="entry name" value="OXIDOREDUCTASE 178 KDA SUBUNIT, PUTATIVE (AFU_ORTHOLOGUE AFUA_8G04320)-RELATED"/>
    <property type="match status" value="1"/>
</dbReference>
<dbReference type="EMBL" id="KN818227">
    <property type="protein sequence ID" value="KIL68955.1"/>
    <property type="molecule type" value="Genomic_DNA"/>
</dbReference>
<dbReference type="PANTHER" id="PTHR42100:SF1">
    <property type="entry name" value="OXIDOREDUCTASE 178 KDA SUBUNIT, PUTATIVE (AFU_ORTHOLOGUE AFUA_8G04320)-RELATED"/>
    <property type="match status" value="1"/>
</dbReference>
<dbReference type="OrthoDB" id="2120038at2759"/>
<dbReference type="AlphaFoldDB" id="A0A0C2SZJ3"/>
<evidence type="ECO:0000313" key="1">
    <source>
        <dbReference type="EMBL" id="KIL68955.1"/>
    </source>
</evidence>
<reference evidence="1 2" key="1">
    <citation type="submission" date="2014-04" db="EMBL/GenBank/DDBJ databases">
        <title>Evolutionary Origins and Diversification of the Mycorrhizal Mutualists.</title>
        <authorList>
            <consortium name="DOE Joint Genome Institute"/>
            <consortium name="Mycorrhizal Genomics Consortium"/>
            <person name="Kohler A."/>
            <person name="Kuo A."/>
            <person name="Nagy L.G."/>
            <person name="Floudas D."/>
            <person name="Copeland A."/>
            <person name="Barry K.W."/>
            <person name="Cichocki N."/>
            <person name="Veneault-Fourrey C."/>
            <person name="LaButti K."/>
            <person name="Lindquist E.A."/>
            <person name="Lipzen A."/>
            <person name="Lundell T."/>
            <person name="Morin E."/>
            <person name="Murat C."/>
            <person name="Riley R."/>
            <person name="Ohm R."/>
            <person name="Sun H."/>
            <person name="Tunlid A."/>
            <person name="Henrissat B."/>
            <person name="Grigoriev I.V."/>
            <person name="Hibbett D.S."/>
            <person name="Martin F."/>
        </authorList>
    </citation>
    <scope>NUCLEOTIDE SEQUENCE [LARGE SCALE GENOMIC DNA]</scope>
    <source>
        <strain evidence="1 2">Koide BX008</strain>
    </source>
</reference>
<evidence type="ECO:0000313" key="2">
    <source>
        <dbReference type="Proteomes" id="UP000054549"/>
    </source>
</evidence>
<protein>
    <submittedName>
        <fullName evidence="1">Uncharacterized protein</fullName>
    </submittedName>
</protein>
<proteinExistence type="predicted"/>
<name>A0A0C2SZJ3_AMAMK</name>
<sequence>MSLSPARAFLVFARPKNVLSGSRRMLTTTAAHEEYPKEDYSSRIWRNALIASMLTVLAYKYAPEPGENTYLTRWIALYKTPRETWLDINARHTAQQQEASTHTILLSDAKKEVGHRYRYPQIVNQSSPFLNGVGM</sequence>
<dbReference type="HOGENOM" id="CLU_122036_1_0_1"/>
<dbReference type="Proteomes" id="UP000054549">
    <property type="component" value="Unassembled WGS sequence"/>
</dbReference>
<dbReference type="GO" id="GO:0005739">
    <property type="term" value="C:mitochondrion"/>
    <property type="evidence" value="ECO:0007669"/>
    <property type="project" value="InterPro"/>
</dbReference>
<organism evidence="1 2">
    <name type="scientific">Amanita muscaria (strain Koide BX008)</name>
    <dbReference type="NCBI Taxonomy" id="946122"/>
    <lineage>
        <taxon>Eukaryota</taxon>
        <taxon>Fungi</taxon>
        <taxon>Dikarya</taxon>
        <taxon>Basidiomycota</taxon>
        <taxon>Agaricomycotina</taxon>
        <taxon>Agaricomycetes</taxon>
        <taxon>Agaricomycetidae</taxon>
        <taxon>Agaricales</taxon>
        <taxon>Pluteineae</taxon>
        <taxon>Amanitaceae</taxon>
        <taxon>Amanita</taxon>
    </lineage>
</organism>
<dbReference type="InterPro" id="IPR034444">
    <property type="entry name" value="Nuo17.8"/>
</dbReference>